<feature type="binding site" evidence="4">
    <location>
        <position position="337"/>
    </location>
    <ligand>
        <name>S-adenosyl-L-methionine</name>
        <dbReference type="ChEBI" id="CHEBI:59789"/>
    </ligand>
</feature>
<feature type="binding site" evidence="4">
    <location>
        <position position="287"/>
    </location>
    <ligand>
        <name>S-adenosyl-L-methionine</name>
        <dbReference type="ChEBI" id="CHEBI:59789"/>
    </ligand>
</feature>
<evidence type="ECO:0000313" key="8">
    <source>
        <dbReference type="Proteomes" id="UP000774000"/>
    </source>
</evidence>
<evidence type="ECO:0000256" key="5">
    <source>
        <dbReference type="PROSITE-ProRule" id="PRU10015"/>
    </source>
</evidence>
<feature type="active site" evidence="5">
    <location>
        <position position="411"/>
    </location>
</feature>
<evidence type="ECO:0000256" key="1">
    <source>
        <dbReference type="ARBA" id="ARBA00022603"/>
    </source>
</evidence>
<feature type="domain" description="TRAM" evidence="6">
    <location>
        <begin position="5"/>
        <end position="63"/>
    </location>
</feature>
<accession>A0A938XVS2</accession>
<dbReference type="PROSITE" id="PS01230">
    <property type="entry name" value="TRMA_1"/>
    <property type="match status" value="1"/>
</dbReference>
<protein>
    <submittedName>
        <fullName evidence="7">23S rRNA (Uracil1939-C5)-methyltransferase</fullName>
        <ecNumber evidence="7">2.1.1.190</ecNumber>
    </submittedName>
</protein>
<dbReference type="Proteomes" id="UP000774000">
    <property type="component" value="Unassembled WGS sequence"/>
</dbReference>
<dbReference type="InterPro" id="IPR002792">
    <property type="entry name" value="TRAM_dom"/>
</dbReference>
<dbReference type="InterPro" id="IPR030391">
    <property type="entry name" value="MeTrfase_TrmA_CS"/>
</dbReference>
<dbReference type="AlphaFoldDB" id="A0A938XVS2"/>
<dbReference type="Gene3D" id="2.40.50.1070">
    <property type="match status" value="1"/>
</dbReference>
<evidence type="ECO:0000256" key="2">
    <source>
        <dbReference type="ARBA" id="ARBA00022679"/>
    </source>
</evidence>
<dbReference type="Pfam" id="PF05958">
    <property type="entry name" value="tRNA_U5-meth_tr"/>
    <property type="match status" value="1"/>
</dbReference>
<dbReference type="EC" id="2.1.1.190" evidence="7"/>
<dbReference type="FunFam" id="3.40.50.150:FF:000009">
    <property type="entry name" value="23S rRNA (Uracil(1939)-C(5))-methyltransferase RlmD"/>
    <property type="match status" value="1"/>
</dbReference>
<dbReference type="PROSITE" id="PS01231">
    <property type="entry name" value="TRMA_2"/>
    <property type="match status" value="1"/>
</dbReference>
<organism evidence="7 8">
    <name type="scientific">Halanaerobacter jeridensis</name>
    <dbReference type="NCBI Taxonomy" id="706427"/>
    <lineage>
        <taxon>Bacteria</taxon>
        <taxon>Bacillati</taxon>
        <taxon>Bacillota</taxon>
        <taxon>Clostridia</taxon>
        <taxon>Halanaerobiales</taxon>
        <taxon>Halobacteroidaceae</taxon>
        <taxon>Halanaerobacter</taxon>
    </lineage>
</organism>
<reference evidence="7" key="1">
    <citation type="submission" date="2021-01" db="EMBL/GenBank/DDBJ databases">
        <title>Genomic Encyclopedia of Type Strains, Phase IV (KMG-IV): sequencing the most valuable type-strain genomes for metagenomic binning, comparative biology and taxonomic classification.</title>
        <authorList>
            <person name="Goeker M."/>
        </authorList>
    </citation>
    <scope>NUCLEOTIDE SEQUENCE</scope>
    <source>
        <strain evidence="7">DSM 23230</strain>
    </source>
</reference>
<comment type="similarity">
    <text evidence="4">Belongs to the class I-like SAM-binding methyltransferase superfamily. RNA M5U methyltransferase family.</text>
</comment>
<dbReference type="CDD" id="cd02440">
    <property type="entry name" value="AdoMet_MTases"/>
    <property type="match status" value="1"/>
</dbReference>
<dbReference type="EMBL" id="JAFBDQ010000016">
    <property type="protein sequence ID" value="MBM7557734.1"/>
    <property type="molecule type" value="Genomic_DNA"/>
</dbReference>
<dbReference type="Gene3D" id="2.40.50.140">
    <property type="entry name" value="Nucleic acid-binding proteins"/>
    <property type="match status" value="1"/>
</dbReference>
<gene>
    <name evidence="7" type="ORF">JOC47_002600</name>
</gene>
<dbReference type="PROSITE" id="PS50926">
    <property type="entry name" value="TRAM"/>
    <property type="match status" value="1"/>
</dbReference>
<dbReference type="PANTHER" id="PTHR11061:SF30">
    <property type="entry name" value="TRNA (URACIL(54)-C(5))-METHYLTRANSFERASE"/>
    <property type="match status" value="1"/>
</dbReference>
<name>A0A938XVS2_9FIRM</name>
<sequence length="456" mass="51320">MSNQPVNKGDIEVIDLDNIAYGGDAVGRKNNFTIFVPQGIPGEKVKIKITEVKKSYGRGEIISVIEETEERIIPTCEVSEQCGGCQIDHIDYQAQLKYKRQMVEDALEHIGKLEGVDVNPVLGMEHPYSYRNKAQFPVDIIDEEAVIGFYAAGSHDVIAHQDCQIQHPVINRTASRVVELINEYDLSVYNEEIHQGLIRHLVVRIGVCTNQAQLILVTNGQEIPYQEEIIETLMSEIPELISIHQNINTADTNVVLGEKTKELAGEDYIIDYIGNIKYQISPLSFFQINTLQTKVLYDQVLEYAELTGEEKVLDAYCGLGSISLYVAGDSKKVYGIEVVDEAIDLARKNAELNEIENCSFEVGKVRDVLPQLKENFQPEVVIVDPPRKGCHEEVLESFIELKAEKIIYVSCKPTSLARDLKYLTSQGYAVEEVQPVDMFPQTYHIENVVKIVKSDK</sequence>
<dbReference type="Pfam" id="PF01938">
    <property type="entry name" value="TRAM"/>
    <property type="match status" value="1"/>
</dbReference>
<dbReference type="InterPro" id="IPR012340">
    <property type="entry name" value="NA-bd_OB-fold"/>
</dbReference>
<dbReference type="InterPro" id="IPR030390">
    <property type="entry name" value="MeTrfase_TrmA_AS"/>
</dbReference>
<dbReference type="Gene3D" id="3.40.50.150">
    <property type="entry name" value="Vaccinia Virus protein VP39"/>
    <property type="match status" value="1"/>
</dbReference>
<dbReference type="SUPFAM" id="SSF53335">
    <property type="entry name" value="S-adenosyl-L-methionine-dependent methyltransferases"/>
    <property type="match status" value="1"/>
</dbReference>
<feature type="binding site" evidence="4">
    <location>
        <position position="384"/>
    </location>
    <ligand>
        <name>S-adenosyl-L-methionine</name>
        <dbReference type="ChEBI" id="CHEBI:59789"/>
    </ligand>
</feature>
<comment type="caution">
    <text evidence="7">The sequence shown here is derived from an EMBL/GenBank/DDBJ whole genome shotgun (WGS) entry which is preliminary data.</text>
</comment>
<dbReference type="PANTHER" id="PTHR11061">
    <property type="entry name" value="RNA M5U METHYLTRANSFERASE"/>
    <property type="match status" value="1"/>
</dbReference>
<keyword evidence="8" id="KW-1185">Reference proteome</keyword>
<dbReference type="FunFam" id="2.40.50.1070:FF:000003">
    <property type="entry name" value="23S rRNA (Uracil-5-)-methyltransferase RumA"/>
    <property type="match status" value="1"/>
</dbReference>
<feature type="active site" description="Nucleophile" evidence="4">
    <location>
        <position position="411"/>
    </location>
</feature>
<keyword evidence="2 4" id="KW-0808">Transferase</keyword>
<dbReference type="GO" id="GO:0070041">
    <property type="term" value="F:rRNA (uridine-C5-)-methyltransferase activity"/>
    <property type="evidence" value="ECO:0007669"/>
    <property type="project" value="TreeGrafter"/>
</dbReference>
<evidence type="ECO:0000259" key="6">
    <source>
        <dbReference type="PROSITE" id="PS50926"/>
    </source>
</evidence>
<proteinExistence type="inferred from homology"/>
<evidence type="ECO:0000256" key="3">
    <source>
        <dbReference type="ARBA" id="ARBA00022691"/>
    </source>
</evidence>
<evidence type="ECO:0000256" key="4">
    <source>
        <dbReference type="PROSITE-ProRule" id="PRU01024"/>
    </source>
</evidence>
<dbReference type="InterPro" id="IPR029063">
    <property type="entry name" value="SAM-dependent_MTases_sf"/>
</dbReference>
<dbReference type="RefSeq" id="WP_204702480.1">
    <property type="nucleotide sequence ID" value="NZ_JAFBDQ010000016.1"/>
</dbReference>
<keyword evidence="1 4" id="KW-0489">Methyltransferase</keyword>
<dbReference type="NCBIfam" id="TIGR00479">
    <property type="entry name" value="rumA"/>
    <property type="match status" value="1"/>
</dbReference>
<dbReference type="SUPFAM" id="SSF50249">
    <property type="entry name" value="Nucleic acid-binding proteins"/>
    <property type="match status" value="1"/>
</dbReference>
<keyword evidence="3 4" id="KW-0949">S-adenosyl-L-methionine</keyword>
<dbReference type="InterPro" id="IPR010280">
    <property type="entry name" value="U5_MeTrfase_fam"/>
</dbReference>
<dbReference type="GO" id="GO:0070475">
    <property type="term" value="P:rRNA base methylation"/>
    <property type="evidence" value="ECO:0007669"/>
    <property type="project" value="TreeGrafter"/>
</dbReference>
<evidence type="ECO:0000313" key="7">
    <source>
        <dbReference type="EMBL" id="MBM7557734.1"/>
    </source>
</evidence>
<feature type="binding site" evidence="4">
    <location>
        <position position="316"/>
    </location>
    <ligand>
        <name>S-adenosyl-L-methionine</name>
        <dbReference type="ChEBI" id="CHEBI:59789"/>
    </ligand>
</feature>
<dbReference type="PROSITE" id="PS51687">
    <property type="entry name" value="SAM_MT_RNA_M5U"/>
    <property type="match status" value="1"/>
</dbReference>